<evidence type="ECO:0000313" key="3">
    <source>
        <dbReference type="Proteomes" id="UP001595616"/>
    </source>
</evidence>
<keyword evidence="3" id="KW-1185">Reference proteome</keyword>
<feature type="coiled-coil region" evidence="1">
    <location>
        <begin position="422"/>
        <end position="452"/>
    </location>
</feature>
<dbReference type="PANTHER" id="PTHR30619">
    <property type="entry name" value="DNA INTERNALIZATION/COMPETENCE PROTEIN COMEC/REC2"/>
    <property type="match status" value="1"/>
</dbReference>
<dbReference type="InterPro" id="IPR052159">
    <property type="entry name" value="Competence_DNA_uptake"/>
</dbReference>
<dbReference type="InterPro" id="IPR036866">
    <property type="entry name" value="RibonucZ/Hydroxyglut_hydro"/>
</dbReference>
<keyword evidence="1" id="KW-0175">Coiled coil</keyword>
<proteinExistence type="predicted"/>
<accession>A0ABV7YX86</accession>
<name>A0ABV7YX86_9BACT</name>
<dbReference type="Proteomes" id="UP001595616">
    <property type="component" value="Unassembled WGS sequence"/>
</dbReference>
<gene>
    <name evidence="2" type="ORF">ACFOOI_12840</name>
</gene>
<dbReference type="SUPFAM" id="SSF56281">
    <property type="entry name" value="Metallo-hydrolase/oxidoreductase"/>
    <property type="match status" value="1"/>
</dbReference>
<dbReference type="EMBL" id="JBHRYQ010000001">
    <property type="protein sequence ID" value="MFC3811541.1"/>
    <property type="molecule type" value="Genomic_DNA"/>
</dbReference>
<dbReference type="RefSeq" id="WP_379838379.1">
    <property type="nucleotide sequence ID" value="NZ_JBHRYQ010000001.1"/>
</dbReference>
<reference evidence="3" key="1">
    <citation type="journal article" date="2019" name="Int. J. Syst. Evol. Microbiol.">
        <title>The Global Catalogue of Microorganisms (GCM) 10K type strain sequencing project: providing services to taxonomists for standard genome sequencing and annotation.</title>
        <authorList>
            <consortium name="The Broad Institute Genomics Platform"/>
            <consortium name="The Broad Institute Genome Sequencing Center for Infectious Disease"/>
            <person name="Wu L."/>
            <person name="Ma J."/>
        </authorList>
    </citation>
    <scope>NUCLEOTIDE SEQUENCE [LARGE SCALE GENOMIC DNA]</scope>
    <source>
        <strain evidence="3">CECT 7956</strain>
    </source>
</reference>
<evidence type="ECO:0000256" key="1">
    <source>
        <dbReference type="SAM" id="Coils"/>
    </source>
</evidence>
<sequence>MSILSASLYHTNPSGGFYTFAGFPDCKIYKAETGSKWNQHLLFGDYITVLDLEIKNNRVKVKSRNKVGWVKIDSIQPERVLEVNFIDIGQGDGCHIVTPDDQHILVDAGKGDNMNRYLVWRFYLYKKTKPIDIDFKAIISHSDADHYGGFSTIFKNPALRFTKVYHNGIVERPGKGHLFGNVTNGYITTLIEDTTGILDLVNDPANLKGTGSNYLKTLSQATKNNPQVEFRMLSIEDHYVPTFDANNQINNKPFFMKLLGPITETVGGKKALKSINDTGKDKNGHSVIFRLEYGNLKVLLGGDLNEEYGKIMMDFYKAANATKELEVDVAKACHHGSTHFDYDFLKSLNPLATVISSGDDEPFCHPRPDTLGAIGKCSYGDKPLIYSTELARSNKDLSRNNMKAIEKYFTENALLLAQIKAIKSDSSQAEELKKLKDKLTNNEKEINSFLTRYGMINLRSDGNKMIIAQKLERDAAYGKWDIQKMQFDSQTGRFEKL</sequence>
<organism evidence="2 3">
    <name type="scientific">Lacihabitans lacunae</name>
    <dbReference type="NCBI Taxonomy" id="1028214"/>
    <lineage>
        <taxon>Bacteria</taxon>
        <taxon>Pseudomonadati</taxon>
        <taxon>Bacteroidota</taxon>
        <taxon>Cytophagia</taxon>
        <taxon>Cytophagales</taxon>
        <taxon>Leadbetterellaceae</taxon>
        <taxon>Lacihabitans</taxon>
    </lineage>
</organism>
<protein>
    <submittedName>
        <fullName evidence="2">ComEC/Rec2 family competence protein</fullName>
    </submittedName>
</protein>
<dbReference type="Gene3D" id="3.60.15.10">
    <property type="entry name" value="Ribonuclease Z/Hydroxyacylglutathione hydrolase-like"/>
    <property type="match status" value="1"/>
</dbReference>
<comment type="caution">
    <text evidence="2">The sequence shown here is derived from an EMBL/GenBank/DDBJ whole genome shotgun (WGS) entry which is preliminary data.</text>
</comment>
<dbReference type="PANTHER" id="PTHR30619:SF1">
    <property type="entry name" value="RECOMBINATION PROTEIN 2"/>
    <property type="match status" value="1"/>
</dbReference>
<evidence type="ECO:0000313" key="2">
    <source>
        <dbReference type="EMBL" id="MFC3811541.1"/>
    </source>
</evidence>